<sequence length="166" mass="18927">MKKIIDFLKSETLVFLTLIFVLVAQIIHTMYIFEHIRVADMSFNYGGVRITAFNWAHAFIFAVSIEAAILMFILNGKRLPSKIYAVASFATNILYYGTWNPKLPIPDMVATIIASSMLAGSIWFFSDLFAEKVDLLPYGQSQEELKKFLASQELEERNKVTFKKAL</sequence>
<accession>A0A1M5UJQ4</accession>
<keyword evidence="1" id="KW-1133">Transmembrane helix</keyword>
<gene>
    <name evidence="2" type="ORF">SAMN04488109_4728</name>
</gene>
<feature type="transmembrane region" description="Helical" evidence="1">
    <location>
        <begin position="105"/>
        <end position="125"/>
    </location>
</feature>
<name>A0A1M5UJQ4_9BACT</name>
<feature type="transmembrane region" description="Helical" evidence="1">
    <location>
        <begin position="81"/>
        <end position="99"/>
    </location>
</feature>
<evidence type="ECO:0000313" key="3">
    <source>
        <dbReference type="Proteomes" id="UP000184212"/>
    </source>
</evidence>
<dbReference type="RefSeq" id="WP_073138958.1">
    <property type="nucleotide sequence ID" value="NZ_FQWQ01000003.1"/>
</dbReference>
<dbReference type="OrthoDB" id="979238at2"/>
<proteinExistence type="predicted"/>
<reference evidence="2 3" key="1">
    <citation type="submission" date="2016-11" db="EMBL/GenBank/DDBJ databases">
        <authorList>
            <person name="Jaros S."/>
            <person name="Januszkiewicz K."/>
            <person name="Wedrychowicz H."/>
        </authorList>
    </citation>
    <scope>NUCLEOTIDE SEQUENCE [LARGE SCALE GENOMIC DNA]</scope>
    <source>
        <strain evidence="2 3">DSM 24574</strain>
    </source>
</reference>
<keyword evidence="1" id="KW-0812">Transmembrane</keyword>
<keyword evidence="3" id="KW-1185">Reference proteome</keyword>
<evidence type="ECO:0000256" key="1">
    <source>
        <dbReference type="SAM" id="Phobius"/>
    </source>
</evidence>
<keyword evidence="1" id="KW-0472">Membrane</keyword>
<feature type="transmembrane region" description="Helical" evidence="1">
    <location>
        <begin position="12"/>
        <end position="33"/>
    </location>
</feature>
<dbReference type="EMBL" id="FQWQ01000003">
    <property type="protein sequence ID" value="SHH63128.1"/>
    <property type="molecule type" value="Genomic_DNA"/>
</dbReference>
<dbReference type="AlphaFoldDB" id="A0A1M5UJQ4"/>
<evidence type="ECO:0000313" key="2">
    <source>
        <dbReference type="EMBL" id="SHH63128.1"/>
    </source>
</evidence>
<protein>
    <submittedName>
        <fullName evidence="2">Uncharacterized protein</fullName>
    </submittedName>
</protein>
<feature type="transmembrane region" description="Helical" evidence="1">
    <location>
        <begin position="53"/>
        <end position="74"/>
    </location>
</feature>
<dbReference type="Proteomes" id="UP000184212">
    <property type="component" value="Unassembled WGS sequence"/>
</dbReference>
<organism evidence="2 3">
    <name type="scientific">Chryseolinea serpens</name>
    <dbReference type="NCBI Taxonomy" id="947013"/>
    <lineage>
        <taxon>Bacteria</taxon>
        <taxon>Pseudomonadati</taxon>
        <taxon>Bacteroidota</taxon>
        <taxon>Cytophagia</taxon>
        <taxon>Cytophagales</taxon>
        <taxon>Fulvivirgaceae</taxon>
        <taxon>Chryseolinea</taxon>
    </lineage>
</organism>